<keyword evidence="3" id="KW-1185">Reference proteome</keyword>
<comment type="caution">
    <text evidence="2">The sequence shown here is derived from an EMBL/GenBank/DDBJ whole genome shotgun (WGS) entry which is preliminary data.</text>
</comment>
<accession>A0A812WVS9</accession>
<dbReference type="EMBL" id="CAJNIZ010044941">
    <property type="protein sequence ID" value="CAE7705405.1"/>
    <property type="molecule type" value="Genomic_DNA"/>
</dbReference>
<reference evidence="2" key="1">
    <citation type="submission" date="2021-02" db="EMBL/GenBank/DDBJ databases">
        <authorList>
            <person name="Dougan E. K."/>
            <person name="Rhodes N."/>
            <person name="Thang M."/>
            <person name="Chan C."/>
        </authorList>
    </citation>
    <scope>NUCLEOTIDE SEQUENCE</scope>
</reference>
<dbReference type="OrthoDB" id="427593at2759"/>
<protein>
    <submittedName>
        <fullName evidence="2">RHBDL3 protein</fullName>
    </submittedName>
</protein>
<name>A0A812WVS9_SYMPI</name>
<evidence type="ECO:0000313" key="2">
    <source>
        <dbReference type="EMBL" id="CAE7705405.1"/>
    </source>
</evidence>
<evidence type="ECO:0000313" key="3">
    <source>
        <dbReference type="Proteomes" id="UP000649617"/>
    </source>
</evidence>
<proteinExistence type="predicted"/>
<organism evidence="2 3">
    <name type="scientific">Symbiodinium pilosum</name>
    <name type="common">Dinoflagellate</name>
    <dbReference type="NCBI Taxonomy" id="2952"/>
    <lineage>
        <taxon>Eukaryota</taxon>
        <taxon>Sar</taxon>
        <taxon>Alveolata</taxon>
        <taxon>Dinophyceae</taxon>
        <taxon>Suessiales</taxon>
        <taxon>Symbiodiniaceae</taxon>
        <taxon>Symbiodinium</taxon>
    </lineage>
</organism>
<dbReference type="Proteomes" id="UP000649617">
    <property type="component" value="Unassembled WGS sequence"/>
</dbReference>
<evidence type="ECO:0000256" key="1">
    <source>
        <dbReference type="SAM" id="MobiDB-lite"/>
    </source>
</evidence>
<gene>
    <name evidence="2" type="primary">RHBDL3</name>
    <name evidence="2" type="ORF">SPIL2461_LOCUS19903</name>
</gene>
<sequence length="107" mass="11641">MRSAPHRLVDGKFLAMTCIVSGRFAACGRDLQPSDISALDDYIHRCKLGPYRPGRAVALAQQASSSPTSEQRESAAKARHAHAYGSHALPNLRAHEVLLHTKMSCFA</sequence>
<feature type="region of interest" description="Disordered" evidence="1">
    <location>
        <begin position="60"/>
        <end position="80"/>
    </location>
</feature>
<dbReference type="AlphaFoldDB" id="A0A812WVS9"/>